<dbReference type="FunFam" id="1.10.8.100:FF:000006">
    <property type="entry name" value="rRNA adenine N(6)-methyltransferase"/>
    <property type="match status" value="1"/>
</dbReference>
<feature type="domain" description="Guanylate kinase-like" evidence="20">
    <location>
        <begin position="1"/>
        <end position="184"/>
    </location>
</feature>
<dbReference type="SMART" id="SM00072">
    <property type="entry name" value="GuKc"/>
    <property type="match status" value="1"/>
</dbReference>
<dbReference type="InterPro" id="IPR008145">
    <property type="entry name" value="GK/Ca_channel_bsu"/>
</dbReference>
<dbReference type="InterPro" id="IPR023165">
    <property type="entry name" value="rRNA_Ade_diMease-like_C"/>
</dbReference>
<dbReference type="InterPro" id="IPR020590">
    <property type="entry name" value="Guanylate_kinase_CS"/>
</dbReference>
<dbReference type="PANTHER" id="PTHR23117">
    <property type="entry name" value="GUANYLATE KINASE-RELATED"/>
    <property type="match status" value="1"/>
</dbReference>
<dbReference type="AlphaFoldDB" id="A0A0R3RJD0"/>
<evidence type="ECO:0000256" key="5">
    <source>
        <dbReference type="ARBA" id="ARBA00022552"/>
    </source>
</evidence>
<sequence length="945" mass="108582">MKPVVVSGPSGGGKSTIITKAMEAYPNGFAFAISHTTRQPRPGEIDGKNYWFVTREKFKEMIKNNEFLEYATFGGNMYGTSKKALEDVSKAGSLCILDVELQGVRNIRRYGLDAKYILIKAPSLEILEQRLRARKTETEGSLKKRMKHAEDDLNAVDAEPGLFDFVIINDDFERAYSDFIKAIEEELSELMSLKDKSLKICYGDEFFTFTTFAIVKEFFVYISTASQENPFTKLSNGYEFNAKAQYIKLGMRSCFQILFIVKQAQVKEGDCVVEVGPGPGSITRAILETDCRRLDVIEIDHRFIPSLEVLKEASEERMFIHRADVLKTDINQIWSEAGVERVAWEDDRLPMAHIIGNLPFNIASPLIIKFLREMLYRQGPWSFGRVPLLLTFQIEVAERLCAPLDSPSRARISIMSTFITEPKLLFQIPGRCFVPSPKVNVGVVRFIPRQDPLIKTSFEVVEKVCRRIFNYRQKYVIKGIRSLYPKELAKNLTSDLLERCRIDPSTTAICLGVEQFADICYVYEEHCRKNPGVFLYEHSNQDHTLEELARLPNAIPPPNPFDKEFPSEEAFEFNLWFRSASYCVIASKDAMSALTPMKLNEQIVSMRKLVERARVRLCRRLIRQRKLLQKSKDEKKSRKVDRIAEEIGRCKKICRDDVSKFALINLKALNDLLRKDKISVDERILYKLACQETVTKNVEEFRTKYPNWQHEVSFLLQRLGLQYKSKRDAKKYMPLQTETKEAVEMSLGKRIEGARDVKVLVKKEIRKAIKKENLEKKLKNKTKSNEPKEMPIPVLNLPKLELPKPVIAKGQAVIKLLSLDGNQNNEFPPVSVPDRSKDVELEENSKENTINGNDKAYRSNLPVKTRDVLEKRKRSIRYEKGKKRKDTVMQDKSGAESSSEEISGNMTLLENQNLHPSWIAKKKEHETLKKLMASCKAKKIVFDND</sequence>
<feature type="binding site" evidence="18">
    <location>
        <position position="357"/>
    </location>
    <ligand>
        <name>S-adenosyl-L-methionine</name>
        <dbReference type="ChEBI" id="CHEBI:59789"/>
    </ligand>
</feature>
<dbReference type="PROSITE" id="PS00856">
    <property type="entry name" value="GUANYLATE_KINASE_1"/>
    <property type="match status" value="1"/>
</dbReference>
<comment type="similarity">
    <text evidence="2">Belongs to the guanylate kinase family.</text>
</comment>
<evidence type="ECO:0000256" key="10">
    <source>
        <dbReference type="ARBA" id="ARBA00022777"/>
    </source>
</evidence>
<dbReference type="InterPro" id="IPR020598">
    <property type="entry name" value="rRNA_Ade_methylase_Trfase_N"/>
</dbReference>
<evidence type="ECO:0000256" key="17">
    <source>
        <dbReference type="ARBA" id="ARBA00032809"/>
    </source>
</evidence>
<reference evidence="22" key="1">
    <citation type="submission" date="2017-02" db="UniProtKB">
        <authorList>
            <consortium name="WormBaseParasite"/>
        </authorList>
    </citation>
    <scope>IDENTIFICATION</scope>
</reference>
<comment type="similarity">
    <text evidence="18">Belongs to the class I-like SAM-binding methyltransferase superfamily. rRNA adenine N(6)-methyltransferase family.</text>
</comment>
<dbReference type="SUPFAM" id="SSF53335">
    <property type="entry name" value="S-adenosyl-L-methionine-dependent methyltransferases"/>
    <property type="match status" value="1"/>
</dbReference>
<dbReference type="Proteomes" id="UP000050640">
    <property type="component" value="Unplaced"/>
</dbReference>
<dbReference type="InterPro" id="IPR017665">
    <property type="entry name" value="Guanylate_kinase"/>
</dbReference>
<feature type="binding site" evidence="18">
    <location>
        <position position="276"/>
    </location>
    <ligand>
        <name>S-adenosyl-L-methionine</name>
        <dbReference type="ChEBI" id="CHEBI:59789"/>
    </ligand>
</feature>
<organism evidence="21 22">
    <name type="scientific">Elaeophora elaphi</name>
    <dbReference type="NCBI Taxonomy" id="1147741"/>
    <lineage>
        <taxon>Eukaryota</taxon>
        <taxon>Metazoa</taxon>
        <taxon>Ecdysozoa</taxon>
        <taxon>Nematoda</taxon>
        <taxon>Chromadorea</taxon>
        <taxon>Rhabditida</taxon>
        <taxon>Spirurina</taxon>
        <taxon>Spiruromorpha</taxon>
        <taxon>Filarioidea</taxon>
        <taxon>Onchocercidae</taxon>
        <taxon>Elaeophora</taxon>
    </lineage>
</organism>
<keyword evidence="14" id="KW-0496">Mitochondrion</keyword>
<dbReference type="SMART" id="SM00650">
    <property type="entry name" value="rADc"/>
    <property type="match status" value="1"/>
</dbReference>
<keyword evidence="9" id="KW-0547">Nucleotide-binding</keyword>
<dbReference type="GO" id="GO:0004385">
    <property type="term" value="F:GMP kinase activity"/>
    <property type="evidence" value="ECO:0007669"/>
    <property type="project" value="UniProtKB-EC"/>
</dbReference>
<evidence type="ECO:0000256" key="9">
    <source>
        <dbReference type="ARBA" id="ARBA00022741"/>
    </source>
</evidence>
<evidence type="ECO:0000256" key="2">
    <source>
        <dbReference type="ARBA" id="ARBA00005790"/>
    </source>
</evidence>
<feature type="region of interest" description="Disordered" evidence="19">
    <location>
        <begin position="823"/>
        <end position="857"/>
    </location>
</feature>
<keyword evidence="7 18" id="KW-0808">Transferase</keyword>
<evidence type="ECO:0000259" key="20">
    <source>
        <dbReference type="PROSITE" id="PS50052"/>
    </source>
</evidence>
<dbReference type="EC" id="2.7.4.8" evidence="3"/>
<feature type="binding site" evidence="18">
    <location>
        <position position="324"/>
    </location>
    <ligand>
        <name>S-adenosyl-L-methionine</name>
        <dbReference type="ChEBI" id="CHEBI:59789"/>
    </ligand>
</feature>
<evidence type="ECO:0000256" key="1">
    <source>
        <dbReference type="ARBA" id="ARBA00004173"/>
    </source>
</evidence>
<dbReference type="CDD" id="cd00071">
    <property type="entry name" value="GMPK"/>
    <property type="match status" value="1"/>
</dbReference>
<evidence type="ECO:0000256" key="4">
    <source>
        <dbReference type="ARBA" id="ARBA00018022"/>
    </source>
</evidence>
<dbReference type="GO" id="GO:0005739">
    <property type="term" value="C:mitochondrion"/>
    <property type="evidence" value="ECO:0007669"/>
    <property type="project" value="UniProtKB-SubCell"/>
</dbReference>
<evidence type="ECO:0000256" key="8">
    <source>
        <dbReference type="ARBA" id="ARBA00022691"/>
    </source>
</evidence>
<dbReference type="GO" id="GO:0000179">
    <property type="term" value="F:rRNA (adenine-N6,N6-)-dimethyltransferase activity"/>
    <property type="evidence" value="ECO:0007669"/>
    <property type="project" value="UniProtKB-UniRule"/>
</dbReference>
<evidence type="ECO:0000256" key="19">
    <source>
        <dbReference type="SAM" id="MobiDB-lite"/>
    </source>
</evidence>
<dbReference type="GO" id="GO:0005524">
    <property type="term" value="F:ATP binding"/>
    <property type="evidence" value="ECO:0007669"/>
    <property type="project" value="UniProtKB-KW"/>
</dbReference>
<feature type="compositionally biased region" description="Basic and acidic residues" evidence="19">
    <location>
        <begin position="834"/>
        <end position="846"/>
    </location>
</feature>
<evidence type="ECO:0000256" key="18">
    <source>
        <dbReference type="PROSITE-ProRule" id="PRU01026"/>
    </source>
</evidence>
<dbReference type="InterPro" id="IPR001737">
    <property type="entry name" value="KsgA/Erm"/>
</dbReference>
<dbReference type="PANTHER" id="PTHR23117:SF13">
    <property type="entry name" value="GUANYLATE KINASE"/>
    <property type="match status" value="1"/>
</dbReference>
<keyword evidence="8 18" id="KW-0949">S-adenosyl-L-methionine</keyword>
<keyword evidence="6 18" id="KW-0489">Methyltransferase</keyword>
<evidence type="ECO:0000313" key="22">
    <source>
        <dbReference type="WBParaSite" id="EEL_0000158901-mRNA-1"/>
    </source>
</evidence>
<evidence type="ECO:0000256" key="11">
    <source>
        <dbReference type="ARBA" id="ARBA00022840"/>
    </source>
</evidence>
<protein>
    <recommendedName>
        <fullName evidence="4">Dimethyladenosine transferase 1, mitochondrial</fullName>
        <ecNumber evidence="3">2.7.4.8</ecNumber>
    </recommendedName>
    <alternativeName>
        <fullName evidence="15">Mitochondrial 12S rRNA dimethylase 1</fullName>
    </alternativeName>
    <alternativeName>
        <fullName evidence="16">Mitochondrial transcription factor B1</fullName>
    </alternativeName>
    <alternativeName>
        <fullName evidence="17">S-adenosylmethionine-6-N', N'-adenosyl(rRNA) dimethyltransferase 1</fullName>
    </alternativeName>
</protein>
<evidence type="ECO:0000256" key="14">
    <source>
        <dbReference type="ARBA" id="ARBA00023128"/>
    </source>
</evidence>
<keyword evidence="10" id="KW-0418">Kinase</keyword>
<dbReference type="GO" id="GO:0005829">
    <property type="term" value="C:cytosol"/>
    <property type="evidence" value="ECO:0007669"/>
    <property type="project" value="TreeGrafter"/>
</dbReference>
<dbReference type="GO" id="GO:0003723">
    <property type="term" value="F:RNA binding"/>
    <property type="evidence" value="ECO:0007669"/>
    <property type="project" value="UniProtKB-UniRule"/>
</dbReference>
<evidence type="ECO:0000256" key="3">
    <source>
        <dbReference type="ARBA" id="ARBA00012961"/>
    </source>
</evidence>
<dbReference type="PROSITE" id="PS51689">
    <property type="entry name" value="SAM_RNA_A_N6_MT"/>
    <property type="match status" value="1"/>
</dbReference>
<feature type="region of interest" description="Disordered" evidence="19">
    <location>
        <begin position="879"/>
        <end position="909"/>
    </location>
</feature>
<dbReference type="Gene3D" id="3.40.50.150">
    <property type="entry name" value="Vaccinia Virus protein VP39"/>
    <property type="match status" value="1"/>
</dbReference>
<feature type="binding site" evidence="18">
    <location>
        <position position="251"/>
    </location>
    <ligand>
        <name>S-adenosyl-L-methionine</name>
        <dbReference type="ChEBI" id="CHEBI:59789"/>
    </ligand>
</feature>
<dbReference type="CDD" id="cd02440">
    <property type="entry name" value="AdoMet_MTases"/>
    <property type="match status" value="1"/>
</dbReference>
<proteinExistence type="inferred from homology"/>
<evidence type="ECO:0000256" key="12">
    <source>
        <dbReference type="ARBA" id="ARBA00022884"/>
    </source>
</evidence>
<dbReference type="SUPFAM" id="SSF52540">
    <property type="entry name" value="P-loop containing nucleoside triphosphate hydrolases"/>
    <property type="match status" value="1"/>
</dbReference>
<dbReference type="PROSITE" id="PS01131">
    <property type="entry name" value="RRNA_A_DIMETH"/>
    <property type="match status" value="1"/>
</dbReference>
<name>A0A0R3RJD0_9BILA</name>
<evidence type="ECO:0000313" key="21">
    <source>
        <dbReference type="Proteomes" id="UP000050640"/>
    </source>
</evidence>
<dbReference type="WBParaSite" id="EEL_0000158901-mRNA-1">
    <property type="protein sequence ID" value="EEL_0000158901-mRNA-1"/>
    <property type="gene ID" value="EEL_0000158901"/>
</dbReference>
<dbReference type="NCBIfam" id="TIGR03263">
    <property type="entry name" value="guanyl_kin"/>
    <property type="match status" value="1"/>
</dbReference>
<accession>A0A0R3RJD0</accession>
<comment type="caution">
    <text evidence="18">Lacks conserved residue(s) required for the propagation of feature annotation.</text>
</comment>
<dbReference type="InterPro" id="IPR027417">
    <property type="entry name" value="P-loop_NTPase"/>
</dbReference>
<comment type="subcellular location">
    <subcellularLocation>
        <location evidence="1">Mitochondrion</location>
    </subcellularLocation>
</comment>
<feature type="binding site" evidence="18">
    <location>
        <position position="298"/>
    </location>
    <ligand>
        <name>S-adenosyl-L-methionine</name>
        <dbReference type="ChEBI" id="CHEBI:59789"/>
    </ligand>
</feature>
<dbReference type="InterPro" id="IPR029063">
    <property type="entry name" value="SAM-dependent_MTases_sf"/>
</dbReference>
<evidence type="ECO:0000256" key="16">
    <source>
        <dbReference type="ARBA" id="ARBA00031610"/>
    </source>
</evidence>
<keyword evidence="5" id="KW-0698">rRNA processing</keyword>
<evidence type="ECO:0000256" key="15">
    <source>
        <dbReference type="ARBA" id="ARBA00029705"/>
    </source>
</evidence>
<keyword evidence="13" id="KW-0809">Transit peptide</keyword>
<dbReference type="Pfam" id="PF00625">
    <property type="entry name" value="Guanylate_kin"/>
    <property type="match status" value="1"/>
</dbReference>
<dbReference type="Pfam" id="PF00398">
    <property type="entry name" value="RrnaAD"/>
    <property type="match status" value="1"/>
</dbReference>
<evidence type="ECO:0000256" key="7">
    <source>
        <dbReference type="ARBA" id="ARBA00022679"/>
    </source>
</evidence>
<dbReference type="PROSITE" id="PS50052">
    <property type="entry name" value="GUANYLATE_KINASE_2"/>
    <property type="match status" value="1"/>
</dbReference>
<dbReference type="FunFam" id="3.40.50.300:FF:000776">
    <property type="entry name" value="Guanylate kinase 2"/>
    <property type="match status" value="1"/>
</dbReference>
<dbReference type="STRING" id="1147741.A0A0R3RJD0"/>
<keyword evidence="11" id="KW-0067">ATP-binding</keyword>
<dbReference type="Gene3D" id="3.40.50.300">
    <property type="entry name" value="P-loop containing nucleotide triphosphate hydrolases"/>
    <property type="match status" value="1"/>
</dbReference>
<keyword evidence="12 18" id="KW-0694">RNA-binding</keyword>
<evidence type="ECO:0000256" key="13">
    <source>
        <dbReference type="ARBA" id="ARBA00022946"/>
    </source>
</evidence>
<evidence type="ECO:0000256" key="6">
    <source>
        <dbReference type="ARBA" id="ARBA00022603"/>
    </source>
</evidence>
<dbReference type="InterPro" id="IPR008144">
    <property type="entry name" value="Guanylate_kin-like_dom"/>
</dbReference>
<dbReference type="Gene3D" id="1.10.8.100">
    <property type="entry name" value="Ribosomal RNA adenine dimethylase-like, domain 2"/>
    <property type="match status" value="1"/>
</dbReference>
<dbReference type="InterPro" id="IPR020596">
    <property type="entry name" value="rRNA_Ade_Mease_Trfase_CS"/>
</dbReference>
<keyword evidence="21" id="KW-1185">Reference proteome</keyword>